<name>A0A2M7TRJ8_9BACT</name>
<evidence type="ECO:0000313" key="4">
    <source>
        <dbReference type="Proteomes" id="UP000229336"/>
    </source>
</evidence>
<feature type="transmembrane region" description="Helical" evidence="1">
    <location>
        <begin position="166"/>
        <end position="183"/>
    </location>
</feature>
<proteinExistence type="predicted"/>
<evidence type="ECO:0000256" key="1">
    <source>
        <dbReference type="SAM" id="Phobius"/>
    </source>
</evidence>
<organism evidence="3 4">
    <name type="scientific">Candidatus Shapirobacteria bacterium CG_4_10_14_0_2_um_filter_40_12</name>
    <dbReference type="NCBI Taxonomy" id="1974871"/>
    <lineage>
        <taxon>Bacteria</taxon>
        <taxon>Candidatus Shapironibacteriota</taxon>
    </lineage>
</organism>
<protein>
    <recommendedName>
        <fullName evidence="2">CAAX prenyl protease 2/Lysostaphin resistance protein A-like domain-containing protein</fullName>
    </recommendedName>
</protein>
<dbReference type="Proteomes" id="UP000229336">
    <property type="component" value="Unassembled WGS sequence"/>
</dbReference>
<feature type="transmembrane region" description="Helical" evidence="1">
    <location>
        <begin position="12"/>
        <end position="28"/>
    </location>
</feature>
<gene>
    <name evidence="3" type="ORF">COY20_04445</name>
</gene>
<feature type="transmembrane region" description="Helical" evidence="1">
    <location>
        <begin position="188"/>
        <end position="207"/>
    </location>
</feature>
<feature type="transmembrane region" description="Helical" evidence="1">
    <location>
        <begin position="73"/>
        <end position="94"/>
    </location>
</feature>
<evidence type="ECO:0000259" key="2">
    <source>
        <dbReference type="Pfam" id="PF02517"/>
    </source>
</evidence>
<reference evidence="4" key="1">
    <citation type="submission" date="2017-09" db="EMBL/GenBank/DDBJ databases">
        <title>Depth-based differentiation of microbial function through sediment-hosted aquifers and enrichment of novel symbionts in the deep terrestrial subsurface.</title>
        <authorList>
            <person name="Probst A.J."/>
            <person name="Ladd B."/>
            <person name="Jarett J.K."/>
            <person name="Geller-Mcgrath D.E."/>
            <person name="Sieber C.M.K."/>
            <person name="Emerson J.B."/>
            <person name="Anantharaman K."/>
            <person name="Thomas B.C."/>
            <person name="Malmstrom R."/>
            <person name="Stieglmeier M."/>
            <person name="Klingl A."/>
            <person name="Woyke T."/>
            <person name="Ryan C.M."/>
            <person name="Banfield J.F."/>
        </authorList>
    </citation>
    <scope>NUCLEOTIDE SEQUENCE [LARGE SCALE GENOMIC DNA]</scope>
</reference>
<comment type="caution">
    <text evidence="3">The sequence shown here is derived from an EMBL/GenBank/DDBJ whole genome shotgun (WGS) entry which is preliminary data.</text>
</comment>
<dbReference type="AlphaFoldDB" id="A0A2M7TRJ8"/>
<feature type="transmembrane region" description="Helical" evidence="1">
    <location>
        <begin position="34"/>
        <end position="52"/>
    </location>
</feature>
<feature type="domain" description="CAAX prenyl protease 2/Lysostaphin resistance protein A-like" evidence="2">
    <location>
        <begin position="109"/>
        <end position="198"/>
    </location>
</feature>
<evidence type="ECO:0000313" key="3">
    <source>
        <dbReference type="EMBL" id="PIZ57919.1"/>
    </source>
</evidence>
<sequence length="208" mass="23980">MLKKLVANKYYFLAELLLLVLITLNRGLFTHQNYQIRLTVYLVSIFYLVFILKFTGFPTRQLGLQTENFVKSIGVATPTLILYLISLFLVYSLWTTIFDLGIDQGTISSIILRMLAYVFISIPVQEIVFRSYVIHRLKSFSSKRYFLIIISSLIFAYAHWPFGNILLTIGSFFFGIYAAVSFLRFRNIFTVMVLHAIVGLTLMLGVLQ</sequence>
<keyword evidence="1" id="KW-1133">Transmembrane helix</keyword>
<keyword evidence="1" id="KW-0812">Transmembrane</keyword>
<dbReference type="GO" id="GO:0004175">
    <property type="term" value="F:endopeptidase activity"/>
    <property type="evidence" value="ECO:0007669"/>
    <property type="project" value="UniProtKB-ARBA"/>
</dbReference>
<dbReference type="Pfam" id="PF02517">
    <property type="entry name" value="Rce1-like"/>
    <property type="match status" value="1"/>
</dbReference>
<dbReference type="GO" id="GO:0080120">
    <property type="term" value="P:CAAX-box protein maturation"/>
    <property type="evidence" value="ECO:0007669"/>
    <property type="project" value="UniProtKB-ARBA"/>
</dbReference>
<keyword evidence="1" id="KW-0472">Membrane</keyword>
<dbReference type="InterPro" id="IPR003675">
    <property type="entry name" value="Rce1/LyrA-like_dom"/>
</dbReference>
<feature type="transmembrane region" description="Helical" evidence="1">
    <location>
        <begin position="114"/>
        <end position="133"/>
    </location>
</feature>
<dbReference type="EMBL" id="PFNX01000082">
    <property type="protein sequence ID" value="PIZ57919.1"/>
    <property type="molecule type" value="Genomic_DNA"/>
</dbReference>
<accession>A0A2M7TRJ8</accession>